<evidence type="ECO:0000313" key="1">
    <source>
        <dbReference type="EMBL" id="KAE9390735.1"/>
    </source>
</evidence>
<accession>A0A6A4H056</accession>
<gene>
    <name evidence="1" type="ORF">BT96DRAFT_925713</name>
</gene>
<evidence type="ECO:0000313" key="2">
    <source>
        <dbReference type="Proteomes" id="UP000799118"/>
    </source>
</evidence>
<protein>
    <submittedName>
        <fullName evidence="1">Uncharacterized protein</fullName>
    </submittedName>
</protein>
<name>A0A6A4H056_9AGAR</name>
<sequence length="81" mass="9474">MQNTHPSQMIYTPMELFGTVIEPISGYSLYRSIQKPLKRVFAHPLLKEIDSDLLREKSEDERLWGRFKKGGPRTNCNPIRL</sequence>
<reference evidence="1" key="1">
    <citation type="journal article" date="2019" name="Environ. Microbiol.">
        <title>Fungal ecological strategies reflected in gene transcription - a case study of two litter decomposers.</title>
        <authorList>
            <person name="Barbi F."/>
            <person name="Kohler A."/>
            <person name="Barry K."/>
            <person name="Baskaran P."/>
            <person name="Daum C."/>
            <person name="Fauchery L."/>
            <person name="Ihrmark K."/>
            <person name="Kuo A."/>
            <person name="LaButti K."/>
            <person name="Lipzen A."/>
            <person name="Morin E."/>
            <person name="Grigoriev I.V."/>
            <person name="Henrissat B."/>
            <person name="Lindahl B."/>
            <person name="Martin F."/>
        </authorList>
    </citation>
    <scope>NUCLEOTIDE SEQUENCE</scope>
    <source>
        <strain evidence="1">JB14</strain>
    </source>
</reference>
<dbReference type="AlphaFoldDB" id="A0A6A4H056"/>
<dbReference type="EMBL" id="ML769648">
    <property type="protein sequence ID" value="KAE9390735.1"/>
    <property type="molecule type" value="Genomic_DNA"/>
</dbReference>
<keyword evidence="2" id="KW-1185">Reference proteome</keyword>
<proteinExistence type="predicted"/>
<dbReference type="Proteomes" id="UP000799118">
    <property type="component" value="Unassembled WGS sequence"/>
</dbReference>
<organism evidence="1 2">
    <name type="scientific">Gymnopus androsaceus JB14</name>
    <dbReference type="NCBI Taxonomy" id="1447944"/>
    <lineage>
        <taxon>Eukaryota</taxon>
        <taxon>Fungi</taxon>
        <taxon>Dikarya</taxon>
        <taxon>Basidiomycota</taxon>
        <taxon>Agaricomycotina</taxon>
        <taxon>Agaricomycetes</taxon>
        <taxon>Agaricomycetidae</taxon>
        <taxon>Agaricales</taxon>
        <taxon>Marasmiineae</taxon>
        <taxon>Omphalotaceae</taxon>
        <taxon>Gymnopus</taxon>
    </lineage>
</organism>